<reference evidence="1" key="1">
    <citation type="submission" date="2017-07" db="EMBL/GenBank/DDBJ databases">
        <authorList>
            <person name="Mikheyev A."/>
            <person name="Grau M."/>
        </authorList>
    </citation>
    <scope>NUCLEOTIDE SEQUENCE</scope>
    <source>
        <tissue evidence="1">Venom_gland</tissue>
    </source>
</reference>
<sequence length="202" mass="21692">MVASSRGPIFLPPPAKCTQALWVSSHFCSSRWCAKISFATPGISTAKGSLMFRSTLEAGKSFWAGEPSLLCLPHSVNLQSRGGHRCKVACQSLRGQVVEEGQELGGRKGQISKPDSTKVINRRLALVSGCYDDRQGYAPQRYGSGTEQPLPWNCPGGFIFALRCGAAGPRVPQHLAVHLCLDALLVSVLLGQFRELGVNGLI</sequence>
<dbReference type="AlphaFoldDB" id="A0A2D4PNR1"/>
<evidence type="ECO:0000313" key="1">
    <source>
        <dbReference type="EMBL" id="LAB59654.1"/>
    </source>
</evidence>
<protein>
    <submittedName>
        <fullName evidence="1">Uncharacterized protein</fullName>
    </submittedName>
</protein>
<accession>A0A2D4PNR1</accession>
<reference evidence="1" key="2">
    <citation type="submission" date="2017-11" db="EMBL/GenBank/DDBJ databases">
        <title>Coralsnake Venomics: Analyses of Venom Gland Transcriptomes and Proteomes of Six Brazilian Taxa.</title>
        <authorList>
            <person name="Aird S.D."/>
            <person name="Jorge da Silva N."/>
            <person name="Qiu L."/>
            <person name="Villar-Briones A."/>
            <person name="Aparecida-Saddi V."/>
            <person name="Campos-Telles M.P."/>
            <person name="Grau M."/>
            <person name="Mikheyev A.S."/>
        </authorList>
    </citation>
    <scope>NUCLEOTIDE SEQUENCE</scope>
    <source>
        <tissue evidence="1">Venom_gland</tissue>
    </source>
</reference>
<proteinExistence type="predicted"/>
<name>A0A2D4PNR1_MICSU</name>
<dbReference type="EMBL" id="IACN01088317">
    <property type="protein sequence ID" value="LAB59654.1"/>
    <property type="molecule type" value="Transcribed_RNA"/>
</dbReference>
<organism evidence="1">
    <name type="scientific">Micrurus surinamensis</name>
    <name type="common">Surinam coral snake</name>
    <dbReference type="NCBI Taxonomy" id="129470"/>
    <lineage>
        <taxon>Eukaryota</taxon>
        <taxon>Metazoa</taxon>
        <taxon>Chordata</taxon>
        <taxon>Craniata</taxon>
        <taxon>Vertebrata</taxon>
        <taxon>Euteleostomi</taxon>
        <taxon>Lepidosauria</taxon>
        <taxon>Squamata</taxon>
        <taxon>Bifurcata</taxon>
        <taxon>Unidentata</taxon>
        <taxon>Episquamata</taxon>
        <taxon>Toxicofera</taxon>
        <taxon>Serpentes</taxon>
        <taxon>Colubroidea</taxon>
        <taxon>Elapidae</taxon>
        <taxon>Elapinae</taxon>
        <taxon>Micrurus</taxon>
    </lineage>
</organism>